<evidence type="ECO:0000313" key="6">
    <source>
        <dbReference type="Proteomes" id="UP000325440"/>
    </source>
</evidence>
<protein>
    <submittedName>
        <fullName evidence="5">HIT-like domain,Histidine triad, conserved site,Histidine triad (HIT) protein</fullName>
    </submittedName>
</protein>
<evidence type="ECO:0000256" key="1">
    <source>
        <dbReference type="PIRSR" id="PIRSR601310-1"/>
    </source>
</evidence>
<dbReference type="PROSITE" id="PS51084">
    <property type="entry name" value="HIT_2"/>
    <property type="match status" value="1"/>
</dbReference>
<feature type="active site" description="Tele-AMP-histidine intermediate" evidence="1">
    <location>
        <position position="146"/>
    </location>
</feature>
<dbReference type="AlphaFoldDB" id="A0A5E4MR25"/>
<dbReference type="FunFam" id="3.30.428.10:FF:000005">
    <property type="entry name" value="Histidine triad nucleotide-binding protein 1"/>
    <property type="match status" value="1"/>
</dbReference>
<organism evidence="5 6">
    <name type="scientific">Cinara cedri</name>
    <dbReference type="NCBI Taxonomy" id="506608"/>
    <lineage>
        <taxon>Eukaryota</taxon>
        <taxon>Metazoa</taxon>
        <taxon>Ecdysozoa</taxon>
        <taxon>Arthropoda</taxon>
        <taxon>Hexapoda</taxon>
        <taxon>Insecta</taxon>
        <taxon>Pterygota</taxon>
        <taxon>Neoptera</taxon>
        <taxon>Paraneoptera</taxon>
        <taxon>Hemiptera</taxon>
        <taxon>Sternorrhyncha</taxon>
        <taxon>Aphidomorpha</taxon>
        <taxon>Aphidoidea</taxon>
        <taxon>Aphididae</taxon>
        <taxon>Lachninae</taxon>
        <taxon>Cinara</taxon>
    </lineage>
</organism>
<gene>
    <name evidence="5" type="ORF">CINCED_3A001288</name>
</gene>
<dbReference type="Gene3D" id="3.30.428.10">
    <property type="entry name" value="HIT-like"/>
    <property type="match status" value="1"/>
</dbReference>
<dbReference type="InterPro" id="IPR036265">
    <property type="entry name" value="HIT-like_sf"/>
</dbReference>
<dbReference type="InterPro" id="IPR011146">
    <property type="entry name" value="HIT-like"/>
</dbReference>
<dbReference type="SUPFAM" id="SSF54197">
    <property type="entry name" value="HIT-like"/>
    <property type="match status" value="1"/>
</dbReference>
<name>A0A5E4MR25_9HEMI</name>
<dbReference type="CDD" id="cd01276">
    <property type="entry name" value="PKCI_related"/>
    <property type="match status" value="1"/>
</dbReference>
<accession>A0A5E4MR25</accession>
<proteinExistence type="predicted"/>
<evidence type="ECO:0000259" key="4">
    <source>
        <dbReference type="PROSITE" id="PS51084"/>
    </source>
</evidence>
<dbReference type="EMBL" id="CABPRJ010000954">
    <property type="protein sequence ID" value="VVC32319.1"/>
    <property type="molecule type" value="Genomic_DNA"/>
</dbReference>
<sequence length="160" mass="17713">MYSSRKFMYFVSLLHIGNLSKCNGYNFKKTTPRTMSDEVNKALAASPGGDTIFGKIIRKEIPCDFIYEDDRCIAFHDVKAQAPVHFLVVPKKPIKMLSTADSSDELLLGHLLLVASKVAKLQGLDKGFRTVINNGKDGAQSVYHLHIHVLGGRQLGWPPG</sequence>
<feature type="short sequence motif" description="Histidine triad motif" evidence="2 3">
    <location>
        <begin position="144"/>
        <end position="148"/>
    </location>
</feature>
<dbReference type="Proteomes" id="UP000325440">
    <property type="component" value="Unassembled WGS sequence"/>
</dbReference>
<evidence type="ECO:0000313" key="5">
    <source>
        <dbReference type="EMBL" id="VVC32319.1"/>
    </source>
</evidence>
<evidence type="ECO:0000256" key="3">
    <source>
        <dbReference type="PROSITE-ProRule" id="PRU00464"/>
    </source>
</evidence>
<dbReference type="PROSITE" id="PS00892">
    <property type="entry name" value="HIT_1"/>
    <property type="match status" value="1"/>
</dbReference>
<dbReference type="InterPro" id="IPR019808">
    <property type="entry name" value="Histidine_triad_CS"/>
</dbReference>
<evidence type="ECO:0000256" key="2">
    <source>
        <dbReference type="PIRSR" id="PIRSR601310-3"/>
    </source>
</evidence>
<dbReference type="OrthoDB" id="672793at2759"/>
<dbReference type="InterPro" id="IPR001310">
    <property type="entry name" value="Histidine_triad_HIT"/>
</dbReference>
<reference evidence="5 6" key="1">
    <citation type="submission" date="2019-08" db="EMBL/GenBank/DDBJ databases">
        <authorList>
            <person name="Alioto T."/>
            <person name="Alioto T."/>
            <person name="Gomez Garrido J."/>
        </authorList>
    </citation>
    <scope>NUCLEOTIDE SEQUENCE [LARGE SCALE GENOMIC DNA]</scope>
</reference>
<dbReference type="PRINTS" id="PR00332">
    <property type="entry name" value="HISTRIAD"/>
</dbReference>
<dbReference type="PANTHER" id="PTHR23089">
    <property type="entry name" value="HISTIDINE TRIAD HIT PROTEIN"/>
    <property type="match status" value="1"/>
</dbReference>
<feature type="domain" description="HIT" evidence="4">
    <location>
        <begin position="52"/>
        <end position="160"/>
    </location>
</feature>
<dbReference type="GO" id="GO:0003824">
    <property type="term" value="F:catalytic activity"/>
    <property type="evidence" value="ECO:0007669"/>
    <property type="project" value="InterPro"/>
</dbReference>
<keyword evidence="6" id="KW-1185">Reference proteome</keyword>
<dbReference type="Pfam" id="PF01230">
    <property type="entry name" value="HIT"/>
    <property type="match status" value="1"/>
</dbReference>